<comment type="function">
    <text evidence="2">Catalyzes the removal of elemental sulfur atoms from cysteine to produce alanine. Seems to participate in the biosynthesis of the nitrogenase metalloclusters by providing the inorganic sulfur required for the Fe-S core formation.</text>
</comment>
<dbReference type="GO" id="GO:0031071">
    <property type="term" value="F:cysteine desulfurase activity"/>
    <property type="evidence" value="ECO:0007669"/>
    <property type="project" value="UniProtKB-EC"/>
</dbReference>
<evidence type="ECO:0000256" key="4">
    <source>
        <dbReference type="ARBA" id="ARBA00012239"/>
    </source>
</evidence>
<dbReference type="InterPro" id="IPR020578">
    <property type="entry name" value="Aminotrans_V_PyrdxlP_BS"/>
</dbReference>
<dbReference type="Pfam" id="PF00266">
    <property type="entry name" value="Aminotran_5"/>
    <property type="match status" value="1"/>
</dbReference>
<dbReference type="GO" id="GO:0046872">
    <property type="term" value="F:metal ion binding"/>
    <property type="evidence" value="ECO:0007669"/>
    <property type="project" value="UniProtKB-KW"/>
</dbReference>
<dbReference type="EC" id="2.8.1.7" evidence="4"/>
<dbReference type="GO" id="GO:0051536">
    <property type="term" value="F:iron-sulfur cluster binding"/>
    <property type="evidence" value="ECO:0007669"/>
    <property type="project" value="UniProtKB-KW"/>
</dbReference>
<evidence type="ECO:0000256" key="6">
    <source>
        <dbReference type="ARBA" id="ARBA00022679"/>
    </source>
</evidence>
<evidence type="ECO:0000256" key="7">
    <source>
        <dbReference type="ARBA" id="ARBA00022723"/>
    </source>
</evidence>
<keyword evidence="7" id="KW-0479">Metal-binding</keyword>
<dbReference type="AlphaFoldDB" id="A0A1I5TA44"/>
<dbReference type="InterPro" id="IPR015424">
    <property type="entry name" value="PyrdxlP-dep_Trfase"/>
</dbReference>
<keyword evidence="8" id="KW-0663">Pyridoxal phosphate</keyword>
<dbReference type="InterPro" id="IPR016454">
    <property type="entry name" value="Cysteine_dSase"/>
</dbReference>
<dbReference type="EMBL" id="FOXP01000007">
    <property type="protein sequence ID" value="SFP79892.1"/>
    <property type="molecule type" value="Genomic_DNA"/>
</dbReference>
<evidence type="ECO:0000256" key="2">
    <source>
        <dbReference type="ARBA" id="ARBA00003120"/>
    </source>
</evidence>
<dbReference type="PANTHER" id="PTHR11601:SF34">
    <property type="entry name" value="CYSTEINE DESULFURASE"/>
    <property type="match status" value="1"/>
</dbReference>
<accession>A0A1I5TA44</accession>
<gene>
    <name evidence="14" type="ORF">SAMN04488241_107170</name>
</gene>
<dbReference type="SUPFAM" id="SSF53383">
    <property type="entry name" value="PLP-dependent transferases"/>
    <property type="match status" value="1"/>
</dbReference>
<organism evidence="14 15">
    <name type="scientific">Sphingomonas rubra</name>
    <dbReference type="NCBI Taxonomy" id="634430"/>
    <lineage>
        <taxon>Bacteria</taxon>
        <taxon>Pseudomonadati</taxon>
        <taxon>Pseudomonadota</taxon>
        <taxon>Alphaproteobacteria</taxon>
        <taxon>Sphingomonadales</taxon>
        <taxon>Sphingomonadaceae</taxon>
        <taxon>Sphingomonas</taxon>
    </lineage>
</organism>
<dbReference type="PIRSF" id="PIRSF005572">
    <property type="entry name" value="NifS"/>
    <property type="match status" value="1"/>
</dbReference>
<dbReference type="PROSITE" id="PS00595">
    <property type="entry name" value="AA_TRANSFER_CLASS_5"/>
    <property type="match status" value="1"/>
</dbReference>
<comment type="cofactor">
    <cofactor evidence="1 12">
        <name>pyridoxal 5'-phosphate</name>
        <dbReference type="ChEBI" id="CHEBI:597326"/>
    </cofactor>
</comment>
<dbReference type="Proteomes" id="UP000199586">
    <property type="component" value="Unassembled WGS sequence"/>
</dbReference>
<dbReference type="InterPro" id="IPR015421">
    <property type="entry name" value="PyrdxlP-dep_Trfase_major"/>
</dbReference>
<evidence type="ECO:0000256" key="3">
    <source>
        <dbReference type="ARBA" id="ARBA00006490"/>
    </source>
</evidence>
<proteinExistence type="inferred from homology"/>
<dbReference type="Gene3D" id="3.90.1150.10">
    <property type="entry name" value="Aspartate Aminotransferase, domain 1"/>
    <property type="match status" value="1"/>
</dbReference>
<reference evidence="14 15" key="1">
    <citation type="submission" date="2016-10" db="EMBL/GenBank/DDBJ databases">
        <authorList>
            <person name="de Groot N.N."/>
        </authorList>
    </citation>
    <scope>NUCLEOTIDE SEQUENCE [LARGE SCALE GENOMIC DNA]</scope>
    <source>
        <strain evidence="14 15">CGMCC 1.9113</strain>
    </source>
</reference>
<dbReference type="PANTHER" id="PTHR11601">
    <property type="entry name" value="CYSTEINE DESULFURYLASE FAMILY MEMBER"/>
    <property type="match status" value="1"/>
</dbReference>
<name>A0A1I5TA44_9SPHN</name>
<evidence type="ECO:0000259" key="13">
    <source>
        <dbReference type="Pfam" id="PF00266"/>
    </source>
</evidence>
<dbReference type="OrthoDB" id="9804366at2"/>
<evidence type="ECO:0000256" key="11">
    <source>
        <dbReference type="ARBA" id="ARBA00050776"/>
    </source>
</evidence>
<comment type="similarity">
    <text evidence="3">Belongs to the class-V pyridoxal-phosphate-dependent aminotransferase family. NifS/IscS subfamily.</text>
</comment>
<keyword evidence="6" id="KW-0808">Transferase</keyword>
<keyword evidence="10" id="KW-0411">Iron-sulfur</keyword>
<evidence type="ECO:0000256" key="9">
    <source>
        <dbReference type="ARBA" id="ARBA00023004"/>
    </source>
</evidence>
<keyword evidence="9" id="KW-0408">Iron</keyword>
<comment type="catalytic activity">
    <reaction evidence="11">
        <text>(sulfur carrier)-H + L-cysteine = (sulfur carrier)-SH + L-alanine</text>
        <dbReference type="Rhea" id="RHEA:43892"/>
        <dbReference type="Rhea" id="RHEA-COMP:14737"/>
        <dbReference type="Rhea" id="RHEA-COMP:14739"/>
        <dbReference type="ChEBI" id="CHEBI:29917"/>
        <dbReference type="ChEBI" id="CHEBI:35235"/>
        <dbReference type="ChEBI" id="CHEBI:57972"/>
        <dbReference type="ChEBI" id="CHEBI:64428"/>
        <dbReference type="EC" id="2.8.1.7"/>
    </reaction>
</comment>
<sequence>MSGGTHGVYMDYQASTPLDPRVFAVMRPFFEGAAGLGNPHAADHAYGWDADAAINRARDQVATLIGADSDEVIFTSGATEANNLALLGAMRGAPSSRREIVVSAIEHKCVLAVGRALMDDGFTLRVAPVLADGTIDLGELARLIGQDTAIVSVMAVNNETGVAQPVTQVGELCRAAGALFHSDAAQALAVKGIDVDRWNVDFLSLSAHKAYGPKGIGALYVRRERRPQLRSIMFGGGQEDGLRPGTLPTPLCVGFGAACQILSDEREAEIERTHCLRDRLLEQLRAAIPNLEVNGTLIGRHPGNLNIRVPGIDAELLLAAARPKLAAATGSACTSGTTEPSHVLIAMGLSGTQAAESIRLSLGRLTREEEVTAAASVLAAAAEEVRESGQL</sequence>
<dbReference type="STRING" id="634430.SAMN04488241_107170"/>
<evidence type="ECO:0000256" key="1">
    <source>
        <dbReference type="ARBA" id="ARBA00001933"/>
    </source>
</evidence>
<dbReference type="InterPro" id="IPR015422">
    <property type="entry name" value="PyrdxlP-dep_Trfase_small"/>
</dbReference>
<protein>
    <recommendedName>
        <fullName evidence="5">Cysteine desulfurase</fullName>
        <ecNumber evidence="4">2.8.1.7</ecNumber>
    </recommendedName>
</protein>
<evidence type="ECO:0000256" key="8">
    <source>
        <dbReference type="ARBA" id="ARBA00022898"/>
    </source>
</evidence>
<feature type="domain" description="Aminotransferase class V" evidence="13">
    <location>
        <begin position="8"/>
        <end position="372"/>
    </location>
</feature>
<keyword evidence="15" id="KW-1185">Reference proteome</keyword>
<evidence type="ECO:0000256" key="12">
    <source>
        <dbReference type="RuleBase" id="RU004504"/>
    </source>
</evidence>
<evidence type="ECO:0000313" key="14">
    <source>
        <dbReference type="EMBL" id="SFP79892.1"/>
    </source>
</evidence>
<dbReference type="InterPro" id="IPR000192">
    <property type="entry name" value="Aminotrans_V_dom"/>
</dbReference>
<evidence type="ECO:0000256" key="10">
    <source>
        <dbReference type="ARBA" id="ARBA00023014"/>
    </source>
</evidence>
<dbReference type="Gene3D" id="3.40.640.10">
    <property type="entry name" value="Type I PLP-dependent aspartate aminotransferase-like (Major domain)"/>
    <property type="match status" value="1"/>
</dbReference>
<evidence type="ECO:0000313" key="15">
    <source>
        <dbReference type="Proteomes" id="UP000199586"/>
    </source>
</evidence>
<evidence type="ECO:0000256" key="5">
    <source>
        <dbReference type="ARBA" id="ARBA00013558"/>
    </source>
</evidence>